<evidence type="ECO:0000313" key="3">
    <source>
        <dbReference type="Proteomes" id="UP000077266"/>
    </source>
</evidence>
<evidence type="ECO:0000256" key="1">
    <source>
        <dbReference type="SAM" id="Phobius"/>
    </source>
</evidence>
<dbReference type="EMBL" id="KV425889">
    <property type="protein sequence ID" value="KZW02200.1"/>
    <property type="molecule type" value="Genomic_DNA"/>
</dbReference>
<dbReference type="Proteomes" id="UP000077266">
    <property type="component" value="Unassembled WGS sequence"/>
</dbReference>
<dbReference type="OrthoDB" id="3197626at2759"/>
<accession>A0A166BLD7</accession>
<keyword evidence="3" id="KW-1185">Reference proteome</keyword>
<keyword evidence="1" id="KW-0472">Membrane</keyword>
<protein>
    <submittedName>
        <fullName evidence="2">Uncharacterized protein</fullName>
    </submittedName>
</protein>
<organism evidence="2 3">
    <name type="scientific">Exidia glandulosa HHB12029</name>
    <dbReference type="NCBI Taxonomy" id="1314781"/>
    <lineage>
        <taxon>Eukaryota</taxon>
        <taxon>Fungi</taxon>
        <taxon>Dikarya</taxon>
        <taxon>Basidiomycota</taxon>
        <taxon>Agaricomycotina</taxon>
        <taxon>Agaricomycetes</taxon>
        <taxon>Auriculariales</taxon>
        <taxon>Exidiaceae</taxon>
        <taxon>Exidia</taxon>
    </lineage>
</organism>
<feature type="transmembrane region" description="Helical" evidence="1">
    <location>
        <begin position="84"/>
        <end position="105"/>
    </location>
</feature>
<proteinExistence type="predicted"/>
<feature type="transmembrane region" description="Helical" evidence="1">
    <location>
        <begin position="209"/>
        <end position="234"/>
    </location>
</feature>
<dbReference type="AlphaFoldDB" id="A0A166BLD7"/>
<keyword evidence="1" id="KW-1133">Transmembrane helix</keyword>
<sequence length="321" mass="36012">MFFWTDPGILLTSLRAANHLIFVQLGFLLWELIATIPFDFSFIARRRRVTWSYVFYVLARVAALASLWCGVLKAAWLSKVPCKAVGLGAFIFGYAALAFAAALLLQRTIAICGQTRWVLFLTLAMYTSDLVVWFYEISKASQNRRCDRTLTLSQMRFFSVPNLSVCATEEGRGNNLLNIVLATAFDIVCLILIVVTLQQGIPGRSLWKLLYQQGVIWFVVVAFGHTIAITFLVLDLNQPITEMTMMFAMLNNVICATRMYRGLAIFGDERCVSALPTVHRHSSTHFDFLSHPSLPRAVFALNGRSSESSADDDVARREKCG</sequence>
<dbReference type="InParanoid" id="A0A166BLD7"/>
<name>A0A166BLD7_EXIGL</name>
<feature type="transmembrane region" description="Helical" evidence="1">
    <location>
        <begin position="20"/>
        <end position="42"/>
    </location>
</feature>
<feature type="transmembrane region" description="Helical" evidence="1">
    <location>
        <begin position="54"/>
        <end position="78"/>
    </location>
</feature>
<reference evidence="2 3" key="1">
    <citation type="journal article" date="2016" name="Mol. Biol. Evol.">
        <title>Comparative Genomics of Early-Diverging Mushroom-Forming Fungi Provides Insights into the Origins of Lignocellulose Decay Capabilities.</title>
        <authorList>
            <person name="Nagy L.G."/>
            <person name="Riley R."/>
            <person name="Tritt A."/>
            <person name="Adam C."/>
            <person name="Daum C."/>
            <person name="Floudas D."/>
            <person name="Sun H."/>
            <person name="Yadav J.S."/>
            <person name="Pangilinan J."/>
            <person name="Larsson K.H."/>
            <person name="Matsuura K."/>
            <person name="Barry K."/>
            <person name="Labutti K."/>
            <person name="Kuo R."/>
            <person name="Ohm R.A."/>
            <person name="Bhattacharya S.S."/>
            <person name="Shirouzu T."/>
            <person name="Yoshinaga Y."/>
            <person name="Martin F.M."/>
            <person name="Grigoriev I.V."/>
            <person name="Hibbett D.S."/>
        </authorList>
    </citation>
    <scope>NUCLEOTIDE SEQUENCE [LARGE SCALE GENOMIC DNA]</scope>
    <source>
        <strain evidence="2 3">HHB12029</strain>
    </source>
</reference>
<evidence type="ECO:0000313" key="2">
    <source>
        <dbReference type="EMBL" id="KZW02200.1"/>
    </source>
</evidence>
<gene>
    <name evidence="2" type="ORF">EXIGLDRAFT_760047</name>
</gene>
<keyword evidence="1" id="KW-0812">Transmembrane</keyword>
<feature type="transmembrane region" description="Helical" evidence="1">
    <location>
        <begin position="176"/>
        <end position="197"/>
    </location>
</feature>